<sequence>VYNHCDAYMSLESHISASNLAQGFQTFSQDPKTLVESLALIIGDSSPSSASAHMNYLITLLKSYEIAGPAALSMGAYHTGFSIPVKA</sequence>
<gene>
    <name evidence="1" type="ORF">M8006_17535</name>
</gene>
<feature type="non-terminal residue" evidence="1">
    <location>
        <position position="1"/>
    </location>
</feature>
<keyword evidence="2" id="KW-1185">Reference proteome</keyword>
<evidence type="ECO:0000313" key="2">
    <source>
        <dbReference type="Proteomes" id="UP001165308"/>
    </source>
</evidence>
<dbReference type="Proteomes" id="UP001165308">
    <property type="component" value="Unassembled WGS sequence"/>
</dbReference>
<proteinExistence type="predicted"/>
<evidence type="ECO:0000313" key="1">
    <source>
        <dbReference type="EMBL" id="MCL7931755.1"/>
    </source>
</evidence>
<accession>A0ABT0SV92</accession>
<name>A0ABT0SV92_9GAMM</name>
<reference evidence="1" key="1">
    <citation type="submission" date="2022-05" db="EMBL/GenBank/DDBJ databases">
        <title>Halomonas geminus sp. nov. and Halomonas llamarensis sp. nov. isolated from high-altitude salars of the Atacama Desert.</title>
        <authorList>
            <person name="Hintersatz C."/>
            <person name="Rojas L.A."/>
            <person name="Wei T.-S."/>
            <person name="Kutschke S."/>
            <person name="Lehmann F."/>
            <person name="Jain R."/>
            <person name="Pollmann K."/>
        </authorList>
    </citation>
    <scope>NUCLEOTIDE SEQUENCE</scope>
    <source>
        <strain evidence="1">ATCHA</strain>
    </source>
</reference>
<dbReference type="EMBL" id="JAMJPJ010000068">
    <property type="protein sequence ID" value="MCL7931755.1"/>
    <property type="molecule type" value="Genomic_DNA"/>
</dbReference>
<organism evidence="1 2">
    <name type="scientific">Halomonas llamarensis</name>
    <dbReference type="NCBI Taxonomy" id="2945104"/>
    <lineage>
        <taxon>Bacteria</taxon>
        <taxon>Pseudomonadati</taxon>
        <taxon>Pseudomonadota</taxon>
        <taxon>Gammaproteobacteria</taxon>
        <taxon>Oceanospirillales</taxon>
        <taxon>Halomonadaceae</taxon>
        <taxon>Halomonas</taxon>
    </lineage>
</organism>
<protein>
    <submittedName>
        <fullName evidence="1">Uncharacterized protein</fullName>
    </submittedName>
</protein>
<comment type="caution">
    <text evidence="1">The sequence shown here is derived from an EMBL/GenBank/DDBJ whole genome shotgun (WGS) entry which is preliminary data.</text>
</comment>
<dbReference type="RefSeq" id="WP_250084478.1">
    <property type="nucleotide sequence ID" value="NZ_JAMJPJ010000068.1"/>
</dbReference>